<dbReference type="FunCoup" id="G0VFR6">
    <property type="interactions" value="448"/>
</dbReference>
<dbReference type="Gene3D" id="3.40.30.10">
    <property type="entry name" value="Glutaredoxin"/>
    <property type="match status" value="1"/>
</dbReference>
<keyword evidence="3 7" id="KW-0049">Antioxidant</keyword>
<evidence type="ECO:0000256" key="8">
    <source>
        <dbReference type="PIRSR" id="PIRSR000239-1"/>
    </source>
</evidence>
<dbReference type="GO" id="GO:0008379">
    <property type="term" value="F:thioredoxin peroxidase activity"/>
    <property type="evidence" value="ECO:0007669"/>
    <property type="project" value="EnsemblFungi"/>
</dbReference>
<dbReference type="Gene3D" id="3.30.1020.10">
    <property type="entry name" value="Antioxidant, Horf6, Chain A, domain2"/>
    <property type="match status" value="1"/>
</dbReference>
<keyword evidence="4 7" id="KW-0560">Oxidoreductase</keyword>
<dbReference type="GO" id="GO:0045454">
    <property type="term" value="P:cell redox homeostasis"/>
    <property type="evidence" value="ECO:0007669"/>
    <property type="project" value="EnsemblFungi"/>
</dbReference>
<evidence type="ECO:0000259" key="9">
    <source>
        <dbReference type="PROSITE" id="PS51352"/>
    </source>
</evidence>
<dbReference type="InterPro" id="IPR050217">
    <property type="entry name" value="Peroxiredoxin"/>
</dbReference>
<sequence>MLRRFAINTRALSTLRLNSRAPNFTAASTVGPLNLHEYLGDSWGILFSHPADFTPVCTTEMGAFAQLKPEFDKRNVKLVGLSLESVESHDKWIKDIQEVAKLPSKQPFPFPIIGDVDKKVSLLYDMIDEVNYAKLQAGEGDVATIRSVFVIDPTKKIRLSLSYPGSVGRNTTEVLRVVDALQLNDRRGTVTPANWSANDDVIIPPGLSDKEATAKFGDFKTVKSYLRYTKG</sequence>
<dbReference type="HOGENOM" id="CLU_042529_4_2_1"/>
<evidence type="ECO:0000256" key="1">
    <source>
        <dbReference type="ARBA" id="ARBA00009796"/>
    </source>
</evidence>
<reference evidence="10 11" key="1">
    <citation type="journal article" date="2011" name="Proc. Natl. Acad. Sci. U.S.A.">
        <title>Evolutionary erosion of yeast sex chromosomes by mating-type switching accidents.</title>
        <authorList>
            <person name="Gordon J.L."/>
            <person name="Armisen D."/>
            <person name="Proux-Wera E."/>
            <person name="Oheigeartaigh S.S."/>
            <person name="Byrne K.P."/>
            <person name="Wolfe K.H."/>
        </authorList>
    </citation>
    <scope>NUCLEOTIDE SEQUENCE [LARGE SCALE GENOMIC DNA]</scope>
    <source>
        <strain evidence="11">ATCC 76901 / BCRC 22586 / CBS 4309 / NBRC 1992 / NRRL Y-12630</strain>
    </source>
</reference>
<evidence type="ECO:0000256" key="2">
    <source>
        <dbReference type="ARBA" id="ARBA00022559"/>
    </source>
</evidence>
<dbReference type="GO" id="GO:0042744">
    <property type="term" value="P:hydrogen peroxide catabolic process"/>
    <property type="evidence" value="ECO:0007669"/>
    <property type="project" value="TreeGrafter"/>
</dbReference>
<dbReference type="RefSeq" id="XP_003676692.1">
    <property type="nucleotide sequence ID" value="XM_003676644.1"/>
</dbReference>
<keyword evidence="5 7" id="KW-0676">Redox-active center</keyword>
<evidence type="ECO:0000256" key="6">
    <source>
        <dbReference type="ARBA" id="ARBA00025719"/>
    </source>
</evidence>
<dbReference type="GO" id="GO:0033554">
    <property type="term" value="P:cellular response to stress"/>
    <property type="evidence" value="ECO:0007669"/>
    <property type="project" value="TreeGrafter"/>
</dbReference>
<comment type="similarity">
    <text evidence="1">Belongs to the peroxiredoxin family. AhpC/Prx1 subfamily.</text>
</comment>
<dbReference type="InParanoid" id="G0VFR6"/>
<proteinExistence type="inferred from homology"/>
<dbReference type="SUPFAM" id="SSF52833">
    <property type="entry name" value="Thioredoxin-like"/>
    <property type="match status" value="1"/>
</dbReference>
<gene>
    <name evidence="10" type="primary">NCAS0E02630</name>
    <name evidence="10" type="ordered locus">NCAS_0E02630</name>
</gene>
<dbReference type="FunFam" id="3.40.30.10:FF:000011">
    <property type="entry name" value="Peroxiredoxin PRX1"/>
    <property type="match status" value="1"/>
</dbReference>
<accession>G0VFR6</accession>
<dbReference type="EMBL" id="HE576756">
    <property type="protein sequence ID" value="CCC70333.1"/>
    <property type="molecule type" value="Genomic_DNA"/>
</dbReference>
<protein>
    <recommendedName>
        <fullName evidence="9">Thioredoxin domain-containing protein</fullName>
    </recommendedName>
</protein>
<dbReference type="OMA" id="RLTMLYP"/>
<dbReference type="Proteomes" id="UP000001640">
    <property type="component" value="Chromosome 5"/>
</dbReference>
<evidence type="ECO:0000256" key="3">
    <source>
        <dbReference type="ARBA" id="ARBA00022862"/>
    </source>
</evidence>
<dbReference type="GO" id="GO:0006979">
    <property type="term" value="P:response to oxidative stress"/>
    <property type="evidence" value="ECO:0007669"/>
    <property type="project" value="TreeGrafter"/>
</dbReference>
<dbReference type="GeneID" id="96903964"/>
<evidence type="ECO:0000256" key="4">
    <source>
        <dbReference type="ARBA" id="ARBA00023002"/>
    </source>
</evidence>
<evidence type="ECO:0000313" key="11">
    <source>
        <dbReference type="Proteomes" id="UP000001640"/>
    </source>
</evidence>
<dbReference type="InterPro" id="IPR019479">
    <property type="entry name" value="Peroxiredoxin_C"/>
</dbReference>
<dbReference type="KEGG" id="ncs:NCAS_0E02630"/>
<comment type="function">
    <text evidence="7">Thiol-specific peroxidase that catalyzes the reduction of hydrogen peroxide and organic hydroperoxides to water and alcohols, respectively.</text>
</comment>
<dbReference type="CDD" id="cd03016">
    <property type="entry name" value="PRX_1cys"/>
    <property type="match status" value="1"/>
</dbReference>
<dbReference type="Pfam" id="PF00578">
    <property type="entry name" value="AhpC-TSA"/>
    <property type="match status" value="1"/>
</dbReference>
<dbReference type="PANTHER" id="PTHR10681:SF128">
    <property type="entry name" value="THIOREDOXIN-DEPENDENT PEROXIDE REDUCTASE, MITOCHONDRIAL"/>
    <property type="match status" value="1"/>
</dbReference>
<dbReference type="PROSITE" id="PS51352">
    <property type="entry name" value="THIOREDOXIN_2"/>
    <property type="match status" value="1"/>
</dbReference>
<keyword evidence="11" id="KW-1185">Reference proteome</keyword>
<reference key="2">
    <citation type="submission" date="2011-08" db="EMBL/GenBank/DDBJ databases">
        <title>Genome sequence of Naumovozyma castellii.</title>
        <authorList>
            <person name="Gordon J.L."/>
            <person name="Armisen D."/>
            <person name="Proux-Wera E."/>
            <person name="OhEigeartaigh S.S."/>
            <person name="Byrne K.P."/>
            <person name="Wolfe K.H."/>
        </authorList>
    </citation>
    <scope>NUCLEOTIDE SEQUENCE</scope>
    <source>
        <strain>Type strain:CBS 4309</strain>
    </source>
</reference>
<feature type="domain" description="Thioredoxin" evidence="9">
    <location>
        <begin position="15"/>
        <end position="183"/>
    </location>
</feature>
<keyword evidence="2 7" id="KW-0575">Peroxidase</keyword>
<comment type="similarity">
    <text evidence="6">Belongs to the peroxiredoxin family. Prx6 subfamily.</text>
</comment>
<dbReference type="GO" id="GO:0005829">
    <property type="term" value="C:cytosol"/>
    <property type="evidence" value="ECO:0007669"/>
    <property type="project" value="TreeGrafter"/>
</dbReference>
<dbReference type="OrthoDB" id="2996783at2759"/>
<dbReference type="AlphaFoldDB" id="G0VFR6"/>
<dbReference type="InterPro" id="IPR036249">
    <property type="entry name" value="Thioredoxin-like_sf"/>
</dbReference>
<evidence type="ECO:0000313" key="10">
    <source>
        <dbReference type="EMBL" id="CCC70333.1"/>
    </source>
</evidence>
<evidence type="ECO:0000256" key="5">
    <source>
        <dbReference type="ARBA" id="ARBA00023284"/>
    </source>
</evidence>
<feature type="active site" description="Cysteine sulfenic acid (-SOH) intermediate; for peroxidase activity" evidence="8">
    <location>
        <position position="57"/>
    </location>
</feature>
<dbReference type="InterPro" id="IPR045020">
    <property type="entry name" value="PRX_1cys"/>
</dbReference>
<dbReference type="PIRSF" id="PIRSF000239">
    <property type="entry name" value="AHPC"/>
    <property type="match status" value="1"/>
</dbReference>
<dbReference type="eggNOG" id="KOG0854">
    <property type="taxonomic scope" value="Eukaryota"/>
</dbReference>
<organism evidence="10 11">
    <name type="scientific">Naumovozyma castellii</name>
    <name type="common">Yeast</name>
    <name type="synonym">Saccharomyces castellii</name>
    <dbReference type="NCBI Taxonomy" id="27288"/>
    <lineage>
        <taxon>Eukaryota</taxon>
        <taxon>Fungi</taxon>
        <taxon>Dikarya</taxon>
        <taxon>Ascomycota</taxon>
        <taxon>Saccharomycotina</taxon>
        <taxon>Saccharomycetes</taxon>
        <taxon>Saccharomycetales</taxon>
        <taxon>Saccharomycetaceae</taxon>
        <taxon>Naumovozyma</taxon>
    </lineage>
</organism>
<dbReference type="GO" id="GO:0005739">
    <property type="term" value="C:mitochondrion"/>
    <property type="evidence" value="ECO:0007669"/>
    <property type="project" value="EnsemblFungi"/>
</dbReference>
<dbReference type="InterPro" id="IPR013766">
    <property type="entry name" value="Thioredoxin_domain"/>
</dbReference>
<dbReference type="PANTHER" id="PTHR10681">
    <property type="entry name" value="THIOREDOXIN PEROXIDASE"/>
    <property type="match status" value="1"/>
</dbReference>
<dbReference type="InterPro" id="IPR024706">
    <property type="entry name" value="Peroxiredoxin_AhpC-typ"/>
</dbReference>
<name>G0VFR6_NAUCA</name>
<dbReference type="STRING" id="1064592.G0VFR6"/>
<dbReference type="InterPro" id="IPR000866">
    <property type="entry name" value="AhpC/TSA"/>
</dbReference>
<dbReference type="Pfam" id="PF10417">
    <property type="entry name" value="1-cysPrx_C"/>
    <property type="match status" value="1"/>
</dbReference>
<evidence type="ECO:0000256" key="7">
    <source>
        <dbReference type="PIRNR" id="PIRNR000239"/>
    </source>
</evidence>